<reference evidence="1 2" key="1">
    <citation type="submission" date="2019-11" db="EMBL/GenBank/DDBJ databases">
        <title>Whole genome sequence of Oryza granulata.</title>
        <authorList>
            <person name="Li W."/>
        </authorList>
    </citation>
    <scope>NUCLEOTIDE SEQUENCE [LARGE SCALE GENOMIC DNA]</scope>
    <source>
        <strain evidence="2">cv. Menghai</strain>
        <tissue evidence="1">Leaf</tissue>
    </source>
</reference>
<dbReference type="Proteomes" id="UP000479710">
    <property type="component" value="Unassembled WGS sequence"/>
</dbReference>
<evidence type="ECO:0000313" key="2">
    <source>
        <dbReference type="Proteomes" id="UP000479710"/>
    </source>
</evidence>
<evidence type="ECO:0000313" key="1">
    <source>
        <dbReference type="EMBL" id="KAF0927668.1"/>
    </source>
</evidence>
<organism evidence="1 2">
    <name type="scientific">Oryza meyeriana var. granulata</name>
    <dbReference type="NCBI Taxonomy" id="110450"/>
    <lineage>
        <taxon>Eukaryota</taxon>
        <taxon>Viridiplantae</taxon>
        <taxon>Streptophyta</taxon>
        <taxon>Embryophyta</taxon>
        <taxon>Tracheophyta</taxon>
        <taxon>Spermatophyta</taxon>
        <taxon>Magnoliopsida</taxon>
        <taxon>Liliopsida</taxon>
        <taxon>Poales</taxon>
        <taxon>Poaceae</taxon>
        <taxon>BOP clade</taxon>
        <taxon>Oryzoideae</taxon>
        <taxon>Oryzeae</taxon>
        <taxon>Oryzinae</taxon>
        <taxon>Oryza</taxon>
        <taxon>Oryza meyeriana</taxon>
    </lineage>
</organism>
<comment type="caution">
    <text evidence="1">The sequence shown here is derived from an EMBL/GenBank/DDBJ whole genome shotgun (WGS) entry which is preliminary data.</text>
</comment>
<accession>A0A6G1ESN2</accession>
<dbReference type="EMBL" id="SPHZ02000003">
    <property type="protein sequence ID" value="KAF0927668.1"/>
    <property type="molecule type" value="Genomic_DNA"/>
</dbReference>
<proteinExistence type="predicted"/>
<name>A0A6G1ESN2_9ORYZ</name>
<dbReference type="AlphaFoldDB" id="A0A6G1ESN2"/>
<sequence length="167" mass="18647">MRKLSEDASRSHKELSLAGSVVLAAIWWTLIAHKGAKEGVIAVMQWVLYHLFSRQHFDIVDLLLAEMEDVIYSAIGRQLPYGPYLFALLRTAELVDIVSYRMLPCTISTYSPAPAIDRIHEDRALLVRAASVPVAGGAKEEAPRVDIPIVPTNLRHQRYSSLLVGRD</sequence>
<keyword evidence="2" id="KW-1185">Reference proteome</keyword>
<protein>
    <submittedName>
        <fullName evidence="1">Uncharacterized protein</fullName>
    </submittedName>
</protein>
<gene>
    <name evidence="1" type="ORF">E2562_035576</name>
</gene>